<protein>
    <submittedName>
        <fullName evidence="1">Uncharacterized protein</fullName>
    </submittedName>
</protein>
<comment type="caution">
    <text evidence="1">The sequence shown here is derived from an EMBL/GenBank/DDBJ whole genome shotgun (WGS) entry which is preliminary data.</text>
</comment>
<proteinExistence type="predicted"/>
<evidence type="ECO:0000313" key="1">
    <source>
        <dbReference type="EMBL" id="MDR6607423.1"/>
    </source>
</evidence>
<accession>A0ACC6JM01</accession>
<gene>
    <name evidence="1" type="ORF">J2X87_002493</name>
</gene>
<dbReference type="EMBL" id="JAVDSD010000004">
    <property type="protein sequence ID" value="MDR6607423.1"/>
    <property type="molecule type" value="Genomic_DNA"/>
</dbReference>
<name>A0ACC6JM01_9PSED</name>
<organism evidence="1 2">
    <name type="scientific">Pseudomonas synxantha</name>
    <dbReference type="NCBI Taxonomy" id="47883"/>
    <lineage>
        <taxon>Bacteria</taxon>
        <taxon>Pseudomonadati</taxon>
        <taxon>Pseudomonadota</taxon>
        <taxon>Gammaproteobacteria</taxon>
        <taxon>Pseudomonadales</taxon>
        <taxon>Pseudomonadaceae</taxon>
        <taxon>Pseudomonas</taxon>
    </lineage>
</organism>
<dbReference type="Proteomes" id="UP001259420">
    <property type="component" value="Unassembled WGS sequence"/>
</dbReference>
<sequence length="47" mass="4889">MWLGCGGWPFAAAEGFSVAKGQAPLATKAPMEVLAVDLNAMVAHFLI</sequence>
<evidence type="ECO:0000313" key="2">
    <source>
        <dbReference type="Proteomes" id="UP001259420"/>
    </source>
</evidence>
<reference evidence="1" key="1">
    <citation type="submission" date="2023-07" db="EMBL/GenBank/DDBJ databases">
        <title>Sorghum-associated microbial communities from plants grown in Nebraska, USA.</title>
        <authorList>
            <person name="Schachtman D."/>
        </authorList>
    </citation>
    <scope>NUCLEOTIDE SEQUENCE</scope>
    <source>
        <strain evidence="1">BE46</strain>
    </source>
</reference>
<keyword evidence="2" id="KW-1185">Reference proteome</keyword>